<feature type="compositionally biased region" description="Basic and acidic residues" evidence="2">
    <location>
        <begin position="308"/>
        <end position="317"/>
    </location>
</feature>
<organism evidence="3 4">
    <name type="scientific">Lottia gigantea</name>
    <name type="common">Giant owl limpet</name>
    <dbReference type="NCBI Taxonomy" id="225164"/>
    <lineage>
        <taxon>Eukaryota</taxon>
        <taxon>Metazoa</taxon>
        <taxon>Spiralia</taxon>
        <taxon>Lophotrochozoa</taxon>
        <taxon>Mollusca</taxon>
        <taxon>Gastropoda</taxon>
        <taxon>Patellogastropoda</taxon>
        <taxon>Lottioidea</taxon>
        <taxon>Lottiidae</taxon>
        <taxon>Lottia</taxon>
    </lineage>
</organism>
<evidence type="ECO:0000256" key="1">
    <source>
        <dbReference type="SAM" id="Coils"/>
    </source>
</evidence>
<dbReference type="HOGENOM" id="CLU_676687_0_0_1"/>
<dbReference type="KEGG" id="lgi:LOTGIDRAFT_236979"/>
<keyword evidence="1" id="KW-0175">Coiled coil</keyword>
<name>V3ZEI8_LOTGI</name>
<evidence type="ECO:0000313" key="3">
    <source>
        <dbReference type="EMBL" id="ESO82492.1"/>
    </source>
</evidence>
<dbReference type="AlphaFoldDB" id="V3ZEI8"/>
<feature type="region of interest" description="Disordered" evidence="2">
    <location>
        <begin position="298"/>
        <end position="407"/>
    </location>
</feature>
<protein>
    <submittedName>
        <fullName evidence="3">Uncharacterized protein</fullName>
    </submittedName>
</protein>
<dbReference type="CTD" id="20250308"/>
<reference evidence="3 4" key="1">
    <citation type="journal article" date="2013" name="Nature">
        <title>Insights into bilaterian evolution from three spiralian genomes.</title>
        <authorList>
            <person name="Simakov O."/>
            <person name="Marletaz F."/>
            <person name="Cho S.J."/>
            <person name="Edsinger-Gonzales E."/>
            <person name="Havlak P."/>
            <person name="Hellsten U."/>
            <person name="Kuo D.H."/>
            <person name="Larsson T."/>
            <person name="Lv J."/>
            <person name="Arendt D."/>
            <person name="Savage R."/>
            <person name="Osoegawa K."/>
            <person name="de Jong P."/>
            <person name="Grimwood J."/>
            <person name="Chapman J.A."/>
            <person name="Shapiro H."/>
            <person name="Aerts A."/>
            <person name="Otillar R.P."/>
            <person name="Terry A.Y."/>
            <person name="Boore J.L."/>
            <person name="Grigoriev I.V."/>
            <person name="Lindberg D.R."/>
            <person name="Seaver E.C."/>
            <person name="Weisblat D.A."/>
            <person name="Putnam N.H."/>
            <person name="Rokhsar D.S."/>
        </authorList>
    </citation>
    <scope>NUCLEOTIDE SEQUENCE [LARGE SCALE GENOMIC DNA]</scope>
</reference>
<dbReference type="InterPro" id="IPR027267">
    <property type="entry name" value="AH/BAR_dom_sf"/>
</dbReference>
<evidence type="ECO:0000313" key="4">
    <source>
        <dbReference type="Proteomes" id="UP000030746"/>
    </source>
</evidence>
<accession>V3ZEI8</accession>
<feature type="compositionally biased region" description="Basic and acidic residues" evidence="2">
    <location>
        <begin position="360"/>
        <end position="377"/>
    </location>
</feature>
<dbReference type="RefSeq" id="XP_009066844.1">
    <property type="nucleotide sequence ID" value="XM_009068596.1"/>
</dbReference>
<keyword evidence="4" id="KW-1185">Reference proteome</keyword>
<feature type="coiled-coil region" evidence="1">
    <location>
        <begin position="271"/>
        <end position="298"/>
    </location>
</feature>
<sequence length="407" mass="46158">MAVAKAVNFDQAESSNEILSTFFSQTVQCERVANSLLNYIKSLRSMRDASRHVTSSMMQLCPANWTGQNRDKLADCLEDQGEVLNIAEGLIRAIFPTLKRHHMCINDIQSILLDLERKMLENNEMHREFELMKINHRLTRQQEEQIRFMLRDTDRAIDLISGEVAERLNGMDESTFTIVKDVLMKFEEVQEIISSENLEIVQIVDGLVKTLPKPGPKFSRLSQDDCNEIIKTFKVHNFQLLETQETMMENRKERASLDKVSVKERLRVGIINMAQSSHRDLESELQELSHELENQAYSTAAETTSAQESERTADDKTNSNTSPGYTTSGGETSSRISMSEVTEDTTGGTGELSIVEENETENKPKMPKAVHEYEEARQAGSQQLLYQRDPNANANVTPVSSKMTKKV</sequence>
<dbReference type="Gene3D" id="1.20.1270.60">
    <property type="entry name" value="Arfaptin homology (AH) domain/BAR domain"/>
    <property type="match status" value="1"/>
</dbReference>
<dbReference type="Proteomes" id="UP000030746">
    <property type="component" value="Unassembled WGS sequence"/>
</dbReference>
<feature type="compositionally biased region" description="Polar residues" evidence="2">
    <location>
        <begin position="379"/>
        <end position="407"/>
    </location>
</feature>
<feature type="compositionally biased region" description="Polar residues" evidence="2">
    <location>
        <begin position="298"/>
        <end position="307"/>
    </location>
</feature>
<dbReference type="EMBL" id="KB203888">
    <property type="protein sequence ID" value="ESO82492.1"/>
    <property type="molecule type" value="Genomic_DNA"/>
</dbReference>
<evidence type="ECO:0000256" key="2">
    <source>
        <dbReference type="SAM" id="MobiDB-lite"/>
    </source>
</evidence>
<feature type="compositionally biased region" description="Polar residues" evidence="2">
    <location>
        <begin position="318"/>
        <end position="340"/>
    </location>
</feature>
<proteinExistence type="predicted"/>
<dbReference type="GeneID" id="20250308"/>
<dbReference type="OrthoDB" id="6121754at2759"/>
<gene>
    <name evidence="3" type="ORF">LOTGIDRAFT_236979</name>
</gene>